<organism evidence="2 3">
    <name type="scientific">Trypanosoma congolense (strain IL3000)</name>
    <dbReference type="NCBI Taxonomy" id="1068625"/>
    <lineage>
        <taxon>Eukaryota</taxon>
        <taxon>Discoba</taxon>
        <taxon>Euglenozoa</taxon>
        <taxon>Kinetoplastea</taxon>
        <taxon>Metakinetoplastina</taxon>
        <taxon>Trypanosomatida</taxon>
        <taxon>Trypanosomatidae</taxon>
        <taxon>Trypanosoma</taxon>
        <taxon>Nannomonas</taxon>
    </lineage>
</organism>
<feature type="region of interest" description="Disordered" evidence="1">
    <location>
        <begin position="1"/>
        <end position="28"/>
    </location>
</feature>
<protein>
    <submittedName>
        <fullName evidence="2">Uncharacterized protein</fullName>
    </submittedName>
</protein>
<name>F9W7R5_TRYCI</name>
<reference evidence="3" key="1">
    <citation type="submission" date="2011-07" db="EMBL/GenBank/DDBJ databases">
        <title>Divergent evolution of antigenic variation in African trypanosomes.</title>
        <authorList>
            <person name="Jackson A.P."/>
            <person name="Berry A."/>
            <person name="Allison H.C."/>
            <person name="Burton P."/>
            <person name="Anderson J."/>
            <person name="Aslett M."/>
            <person name="Brown R."/>
            <person name="Corton N."/>
            <person name="Harris D."/>
            <person name="Hauser H."/>
            <person name="Gamble J."/>
            <person name="Gilderthorp R."/>
            <person name="McQuillan J."/>
            <person name="Quail M.A."/>
            <person name="Sanders M."/>
            <person name="Van Tonder A."/>
            <person name="Ginger M.L."/>
            <person name="Donelson J.E."/>
            <person name="Field M.C."/>
            <person name="Barry J.D."/>
            <person name="Berriman M."/>
            <person name="Hertz-Fowler C."/>
        </authorList>
    </citation>
    <scope>NUCLEOTIDE SEQUENCE [LARGE SCALE GENOMIC DNA]</scope>
    <source>
        <strain evidence="3">IL3000</strain>
    </source>
</reference>
<evidence type="ECO:0000256" key="1">
    <source>
        <dbReference type="SAM" id="MobiDB-lite"/>
    </source>
</evidence>
<dbReference type="EMBL" id="CAEQ01001070">
    <property type="protein sequence ID" value="CCD13237.1"/>
    <property type="molecule type" value="Genomic_DNA"/>
</dbReference>
<accession>F9W7R5</accession>
<gene>
    <name evidence="2" type="ORF">TCIL3000_0_40060</name>
</gene>
<reference evidence="2 3" key="2">
    <citation type="journal article" date="2012" name="Proc. Natl. Acad. Sci. U.S.A.">
        <title>Antigenic diversity is generated by distinct evolutionary mechanisms in African trypanosome species.</title>
        <authorList>
            <person name="Jackson A.P."/>
            <person name="Berry A."/>
            <person name="Aslett M."/>
            <person name="Allison H.C."/>
            <person name="Burton P."/>
            <person name="Vavrova-Anderson J."/>
            <person name="Brown R."/>
            <person name="Browne H."/>
            <person name="Corton N."/>
            <person name="Hauser H."/>
            <person name="Gamble J."/>
            <person name="Gilderthorp R."/>
            <person name="Marcello L."/>
            <person name="McQuillan J."/>
            <person name="Otto T.D."/>
            <person name="Quail M.A."/>
            <person name="Sanders M.J."/>
            <person name="van Tonder A."/>
            <person name="Ginger M.L."/>
            <person name="Field M.C."/>
            <person name="Barry J.D."/>
            <person name="Hertz-Fowler C."/>
            <person name="Berriman M."/>
        </authorList>
    </citation>
    <scope>NUCLEOTIDE SEQUENCE [LARGE SCALE GENOMIC DNA]</scope>
    <source>
        <strain evidence="2 3">IL3000</strain>
    </source>
</reference>
<evidence type="ECO:0000313" key="2">
    <source>
        <dbReference type="EMBL" id="CCD13237.1"/>
    </source>
</evidence>
<proteinExistence type="predicted"/>
<keyword evidence="3" id="KW-1185">Reference proteome</keyword>
<dbReference type="Proteomes" id="UP000000702">
    <property type="component" value="Unassembled WGS sequence"/>
</dbReference>
<evidence type="ECO:0000313" key="3">
    <source>
        <dbReference type="Proteomes" id="UP000000702"/>
    </source>
</evidence>
<comment type="caution">
    <text evidence="2">The sequence shown here is derived from an EMBL/GenBank/DDBJ whole genome shotgun (WGS) entry which is preliminary data.</text>
</comment>
<sequence>MHVCRPNSAANGCHSVAPQPKGGTVVGKNSHQMARSTAGLGLSPHFRNERAPGGLCWVRVEHSKKGPLKGKLLTEGEVFLKYAGSLRVAHDRILTVISKIELPHRGIKEWTKCLRQWGIP</sequence>
<dbReference type="AlphaFoldDB" id="F9W7R5"/>